<dbReference type="EMBL" id="MLJW01001472">
    <property type="protein sequence ID" value="OIQ78087.1"/>
    <property type="molecule type" value="Genomic_DNA"/>
</dbReference>
<sequence>MECGQERRAGAVLALVRHRQAELGESVEHAVLGVGRRVPAVDFTPAVGEEAQRALRGQPRVELPDAAGGAVARVQQRRAAELALARVVVLEVGAQHDHLAAHLEQPRRRTEQAQRHVADGAHVRGHVLAGLAVAARGAAHQHAVLVAQADGQAVELQLGLVAHFGVAVLQPQARAHALVELGGALRRLAGFSVQRQHRHAVRHRRESGQRRRADALRRRVGSEQLGMLGLEALQLAIQRVIVGVGDQRCVELVVGARIARDLVAQLADARCGAVVAHRQADFS</sequence>
<evidence type="ECO:0000313" key="1">
    <source>
        <dbReference type="EMBL" id="OIQ78087.1"/>
    </source>
</evidence>
<dbReference type="AlphaFoldDB" id="A0A1J5QDM7"/>
<name>A0A1J5QDM7_9ZZZZ</name>
<proteinExistence type="predicted"/>
<accession>A0A1J5QDM7</accession>
<gene>
    <name evidence="1" type="ORF">GALL_402120</name>
</gene>
<organism evidence="1">
    <name type="scientific">mine drainage metagenome</name>
    <dbReference type="NCBI Taxonomy" id="410659"/>
    <lineage>
        <taxon>unclassified sequences</taxon>
        <taxon>metagenomes</taxon>
        <taxon>ecological metagenomes</taxon>
    </lineage>
</organism>
<reference evidence="1" key="1">
    <citation type="submission" date="2016-10" db="EMBL/GenBank/DDBJ databases">
        <title>Sequence of Gallionella enrichment culture.</title>
        <authorList>
            <person name="Poehlein A."/>
            <person name="Muehling M."/>
            <person name="Daniel R."/>
        </authorList>
    </citation>
    <scope>NUCLEOTIDE SEQUENCE</scope>
</reference>
<comment type="caution">
    <text evidence="1">The sequence shown here is derived from an EMBL/GenBank/DDBJ whole genome shotgun (WGS) entry which is preliminary data.</text>
</comment>
<protein>
    <submittedName>
        <fullName evidence="1">Uncharacterized protein</fullName>
    </submittedName>
</protein>